<dbReference type="RefSeq" id="WP_157803119.1">
    <property type="nucleotide sequence ID" value="NZ_PGET01000001.1"/>
</dbReference>
<gene>
    <name evidence="2" type="ORF">H171_1067</name>
</gene>
<accession>A0A2M8Z2B0</accession>
<dbReference type="AlphaFoldDB" id="A0A2M8Z2B0"/>
<feature type="transmembrane region" description="Helical" evidence="1">
    <location>
        <begin position="12"/>
        <end position="36"/>
    </location>
</feature>
<protein>
    <submittedName>
        <fullName evidence="2">Uncharacterized protein</fullName>
    </submittedName>
</protein>
<name>A0A2M8Z2B0_9FIRM</name>
<sequence length="50" mass="5994">MLDKFLLSLDIMWKGMFSIFIVIIIITLLIMGFQWFEKNLLDKKDEQSNL</sequence>
<reference evidence="2 3" key="1">
    <citation type="submission" date="2017-11" db="EMBL/GenBank/DDBJ databases">
        <title>Understudied soil microbes with underappreciated capabilities: Untangling the Clostridium saccharolyticum group.</title>
        <authorList>
            <person name="Leschine S."/>
        </authorList>
    </citation>
    <scope>NUCLEOTIDE SEQUENCE [LARGE SCALE GENOMIC DNA]</scope>
    <source>
        <strain evidence="2 3">18A</strain>
    </source>
</reference>
<keyword evidence="1" id="KW-0472">Membrane</keyword>
<dbReference type="Proteomes" id="UP000231092">
    <property type="component" value="Unassembled WGS sequence"/>
</dbReference>
<evidence type="ECO:0000313" key="3">
    <source>
        <dbReference type="Proteomes" id="UP000231092"/>
    </source>
</evidence>
<proteinExistence type="predicted"/>
<keyword evidence="1" id="KW-1133">Transmembrane helix</keyword>
<keyword evidence="1" id="KW-0812">Transmembrane</keyword>
<dbReference type="EMBL" id="PGET01000001">
    <property type="protein sequence ID" value="PJJ27598.1"/>
    <property type="molecule type" value="Genomic_DNA"/>
</dbReference>
<comment type="caution">
    <text evidence="2">The sequence shown here is derived from an EMBL/GenBank/DDBJ whole genome shotgun (WGS) entry which is preliminary data.</text>
</comment>
<organism evidence="2 3">
    <name type="scientific">[Clostridium] celerecrescens 18A</name>
    <dbReference type="NCBI Taxonomy" id="1286362"/>
    <lineage>
        <taxon>Bacteria</taxon>
        <taxon>Bacillati</taxon>
        <taxon>Bacillota</taxon>
        <taxon>Clostridia</taxon>
        <taxon>Lachnospirales</taxon>
        <taxon>Lachnospiraceae</taxon>
        <taxon>Lacrimispora</taxon>
    </lineage>
</organism>
<evidence type="ECO:0000313" key="2">
    <source>
        <dbReference type="EMBL" id="PJJ27598.1"/>
    </source>
</evidence>
<evidence type="ECO:0000256" key="1">
    <source>
        <dbReference type="SAM" id="Phobius"/>
    </source>
</evidence>